<comment type="subcellular location">
    <subcellularLocation>
        <location evidence="1">Cell membrane</location>
        <topology evidence="1">Single-pass membrane protein</topology>
    </subcellularLocation>
</comment>
<evidence type="ECO:0000256" key="6">
    <source>
        <dbReference type="ARBA" id="ARBA00023136"/>
    </source>
</evidence>
<name>A0A373FGF6_COMTE</name>
<dbReference type="OrthoDB" id="9809186at2"/>
<feature type="domain" description="OmpA-like" evidence="10">
    <location>
        <begin position="160"/>
        <end position="280"/>
    </location>
</feature>
<feature type="region of interest" description="Disordered" evidence="8">
    <location>
        <begin position="283"/>
        <end position="367"/>
    </location>
</feature>
<gene>
    <name evidence="11" type="primary">motB</name>
    <name evidence="11" type="ORF">DZC30_15515</name>
</gene>
<keyword evidence="4 9" id="KW-0812">Transmembrane</keyword>
<feature type="transmembrane region" description="Helical" evidence="9">
    <location>
        <begin position="28"/>
        <end position="47"/>
    </location>
</feature>
<feature type="compositionally biased region" description="Basic and acidic residues" evidence="8">
    <location>
        <begin position="283"/>
        <end position="296"/>
    </location>
</feature>
<dbReference type="PANTHER" id="PTHR30329">
    <property type="entry name" value="STATOR ELEMENT OF FLAGELLAR MOTOR COMPLEX"/>
    <property type="match status" value="1"/>
</dbReference>
<comment type="similarity">
    <text evidence="2">Belongs to the MotB family.</text>
</comment>
<feature type="compositionally biased region" description="Basic and acidic residues" evidence="8">
    <location>
        <begin position="98"/>
        <end position="107"/>
    </location>
</feature>
<feature type="compositionally biased region" description="Polar residues" evidence="8">
    <location>
        <begin position="331"/>
        <end position="341"/>
    </location>
</feature>
<feature type="compositionally biased region" description="Basic and acidic residues" evidence="8">
    <location>
        <begin position="358"/>
        <end position="367"/>
    </location>
</feature>
<keyword evidence="6 7" id="KW-0472">Membrane</keyword>
<dbReference type="Pfam" id="PF00691">
    <property type="entry name" value="OmpA"/>
    <property type="match status" value="1"/>
</dbReference>
<dbReference type="AlphaFoldDB" id="A0A373FGF6"/>
<dbReference type="PANTHER" id="PTHR30329:SF21">
    <property type="entry name" value="LIPOPROTEIN YIAD-RELATED"/>
    <property type="match status" value="1"/>
</dbReference>
<dbReference type="InterPro" id="IPR036737">
    <property type="entry name" value="OmpA-like_sf"/>
</dbReference>
<dbReference type="InterPro" id="IPR006665">
    <property type="entry name" value="OmpA-like"/>
</dbReference>
<evidence type="ECO:0000256" key="8">
    <source>
        <dbReference type="SAM" id="MobiDB-lite"/>
    </source>
</evidence>
<evidence type="ECO:0000256" key="9">
    <source>
        <dbReference type="SAM" id="Phobius"/>
    </source>
</evidence>
<evidence type="ECO:0000256" key="3">
    <source>
        <dbReference type="ARBA" id="ARBA00022475"/>
    </source>
</evidence>
<dbReference type="Pfam" id="PF13677">
    <property type="entry name" value="MotB_plug"/>
    <property type="match status" value="1"/>
</dbReference>
<feature type="compositionally biased region" description="Low complexity" evidence="8">
    <location>
        <begin position="306"/>
        <end position="330"/>
    </location>
</feature>
<evidence type="ECO:0000256" key="2">
    <source>
        <dbReference type="ARBA" id="ARBA00008914"/>
    </source>
</evidence>
<evidence type="ECO:0000313" key="12">
    <source>
        <dbReference type="Proteomes" id="UP000261948"/>
    </source>
</evidence>
<evidence type="ECO:0000256" key="4">
    <source>
        <dbReference type="ARBA" id="ARBA00022692"/>
    </source>
</evidence>
<keyword evidence="12" id="KW-1185">Reference proteome</keyword>
<dbReference type="Proteomes" id="UP000261948">
    <property type="component" value="Unassembled WGS sequence"/>
</dbReference>
<reference evidence="11 12" key="1">
    <citation type="submission" date="2018-08" db="EMBL/GenBank/DDBJ databases">
        <title>Comamonas testosteroni strain SWCO2.</title>
        <authorList>
            <person name="Jiang N."/>
            <person name="Zhang X.Z."/>
        </authorList>
    </citation>
    <scope>NUCLEOTIDE SEQUENCE [LARGE SCALE GENOMIC DNA]</scope>
    <source>
        <strain evidence="11 12">SWCO2</strain>
    </source>
</reference>
<evidence type="ECO:0000256" key="1">
    <source>
        <dbReference type="ARBA" id="ARBA00004162"/>
    </source>
</evidence>
<dbReference type="EMBL" id="QURR01000020">
    <property type="protein sequence ID" value="RGE43228.1"/>
    <property type="molecule type" value="Genomic_DNA"/>
</dbReference>
<proteinExistence type="inferred from homology"/>
<evidence type="ECO:0000256" key="7">
    <source>
        <dbReference type="PROSITE-ProRule" id="PRU00473"/>
    </source>
</evidence>
<dbReference type="PROSITE" id="PS51123">
    <property type="entry name" value="OMPA_2"/>
    <property type="match status" value="1"/>
</dbReference>
<protein>
    <submittedName>
        <fullName evidence="11">Motility protein MotB</fullName>
    </submittedName>
</protein>
<accession>A0A373FGF6</accession>
<organism evidence="11 12">
    <name type="scientific">Comamonas testosteroni</name>
    <name type="common">Pseudomonas testosteroni</name>
    <dbReference type="NCBI Taxonomy" id="285"/>
    <lineage>
        <taxon>Bacteria</taxon>
        <taxon>Pseudomonadati</taxon>
        <taxon>Pseudomonadota</taxon>
        <taxon>Betaproteobacteria</taxon>
        <taxon>Burkholderiales</taxon>
        <taxon>Comamonadaceae</taxon>
        <taxon>Comamonas</taxon>
    </lineage>
</organism>
<dbReference type="NCBIfam" id="NF006548">
    <property type="entry name" value="PRK09041.1"/>
    <property type="match status" value="1"/>
</dbReference>
<dbReference type="CDD" id="cd07185">
    <property type="entry name" value="OmpA_C-like"/>
    <property type="match status" value="1"/>
</dbReference>
<keyword evidence="3" id="KW-1003">Cell membrane</keyword>
<dbReference type="Gene3D" id="3.30.1330.60">
    <property type="entry name" value="OmpA-like domain"/>
    <property type="match status" value="1"/>
</dbReference>
<dbReference type="InterPro" id="IPR025713">
    <property type="entry name" value="MotB-like_N_dom"/>
</dbReference>
<keyword evidence="5 9" id="KW-1133">Transmembrane helix</keyword>
<evidence type="ECO:0000256" key="5">
    <source>
        <dbReference type="ARBA" id="ARBA00022989"/>
    </source>
</evidence>
<dbReference type="GO" id="GO:0005886">
    <property type="term" value="C:plasma membrane"/>
    <property type="evidence" value="ECO:0007669"/>
    <property type="project" value="UniProtKB-SubCell"/>
</dbReference>
<dbReference type="SUPFAM" id="SSF103088">
    <property type="entry name" value="OmpA-like"/>
    <property type="match status" value="1"/>
</dbReference>
<evidence type="ECO:0000259" key="10">
    <source>
        <dbReference type="PROSITE" id="PS51123"/>
    </source>
</evidence>
<feature type="region of interest" description="Disordered" evidence="8">
    <location>
        <begin position="77"/>
        <end position="122"/>
    </location>
</feature>
<sequence length="367" mass="39080">MADKKLQPIIIKRVKKVAPAHHGGAWKIAYADFVTAMMAFFLLMWLLGSTAQGELQGIAAYFNSPLKVAMSGGSGAGNSSSIVPGGGNDLSKVHGQVRRSEADDNANRRSSQAMGRAEESARDAQRLHALKAKVDSMIANNTKLNEYRSQIRTEITLDGLMIQIVDDQNRPMFDSGSAVVKPYMRDILREIGAAMGNAENRISLSGHTDAAPYGNADRGYSNWELSADRANASRRELVAAGMPLDKLARVVGMASSDLLMPEQPRAPQNRRITITVLTKEAERRVLGNPDAEKAENADEAISSMNKAGSAPAQAKKPAAAVSAGSPGATASTEIKGTQSLGPSEEFVTSPEVTPQSAEKPDNARPSP</sequence>
<dbReference type="InterPro" id="IPR050330">
    <property type="entry name" value="Bact_OuterMem_StrucFunc"/>
</dbReference>
<comment type="caution">
    <text evidence="11">The sequence shown here is derived from an EMBL/GenBank/DDBJ whole genome shotgun (WGS) entry which is preliminary data.</text>
</comment>
<evidence type="ECO:0000313" key="11">
    <source>
        <dbReference type="EMBL" id="RGE43228.1"/>
    </source>
</evidence>